<evidence type="ECO:0000256" key="1">
    <source>
        <dbReference type="SAM" id="SignalP"/>
    </source>
</evidence>
<evidence type="ECO:0000313" key="3">
    <source>
        <dbReference type="Proteomes" id="UP000825679"/>
    </source>
</evidence>
<evidence type="ECO:0000313" key="2">
    <source>
        <dbReference type="EMBL" id="QZA78563.1"/>
    </source>
</evidence>
<dbReference type="Proteomes" id="UP000825679">
    <property type="component" value="Chromosome"/>
</dbReference>
<keyword evidence="3" id="KW-1185">Reference proteome</keyword>
<dbReference type="Pfam" id="PF12276">
    <property type="entry name" value="DUF3617"/>
    <property type="match status" value="1"/>
</dbReference>
<accession>A0ABX8ZBP0</accession>
<proteinExistence type="predicted"/>
<dbReference type="EMBL" id="CP081150">
    <property type="protein sequence ID" value="QZA78563.1"/>
    <property type="molecule type" value="Genomic_DNA"/>
</dbReference>
<gene>
    <name evidence="2" type="ORF">K4H28_03855</name>
</gene>
<organism evidence="2 3">
    <name type="scientific">Deefgea tanakiae</name>
    <dbReference type="NCBI Taxonomy" id="2865840"/>
    <lineage>
        <taxon>Bacteria</taxon>
        <taxon>Pseudomonadati</taxon>
        <taxon>Pseudomonadota</taxon>
        <taxon>Betaproteobacteria</taxon>
        <taxon>Neisseriales</taxon>
        <taxon>Chitinibacteraceae</taxon>
        <taxon>Deefgea</taxon>
    </lineage>
</organism>
<sequence length="160" mass="18017">MLKVSMQSIAALAFWSCSTCYAALNPQIGQWESTSEIPAEQKAMFQNMPPEALQQMQKSGMKVDPKAGSMTSTFCIKEEQLADWHQMGQKPQQNCEKPQISDSGNVVKMNMVCKKPHASKMQSIITFNSARDAYQFEHHIQSENHAMTMRGRAKRIGNCK</sequence>
<name>A0ABX8ZBP0_9NEIS</name>
<reference evidence="2 3" key="1">
    <citation type="submission" date="2021-08" db="EMBL/GenBank/DDBJ databases">
        <title>complete genome sequencing of Deefgea sp. D25.</title>
        <authorList>
            <person name="Bae J.-W."/>
            <person name="Gim D.-H."/>
        </authorList>
    </citation>
    <scope>NUCLEOTIDE SEQUENCE [LARGE SCALE GENOMIC DNA]</scope>
    <source>
        <strain evidence="2 3">D25</strain>
    </source>
</reference>
<feature type="chain" id="PRO_5046563398" evidence="1">
    <location>
        <begin position="23"/>
        <end position="160"/>
    </location>
</feature>
<dbReference type="RefSeq" id="WP_221007092.1">
    <property type="nucleotide sequence ID" value="NZ_CP081150.1"/>
</dbReference>
<feature type="signal peptide" evidence="1">
    <location>
        <begin position="1"/>
        <end position="22"/>
    </location>
</feature>
<keyword evidence="1" id="KW-0732">Signal</keyword>
<dbReference type="InterPro" id="IPR022061">
    <property type="entry name" value="DUF3617"/>
</dbReference>
<protein>
    <submittedName>
        <fullName evidence="2">DUF3617 domain-containing protein</fullName>
    </submittedName>
</protein>